<evidence type="ECO:0000256" key="1">
    <source>
        <dbReference type="SAM" id="SignalP"/>
    </source>
</evidence>
<keyword evidence="1" id="KW-0732">Signal</keyword>
<gene>
    <name evidence="2" type="ORF">FBZ90_11761</name>
</gene>
<protein>
    <submittedName>
        <fullName evidence="2">Invasion protein IalB</fullName>
    </submittedName>
</protein>
<keyword evidence="3" id="KW-1185">Reference proteome</keyword>
<reference evidence="2 3" key="1">
    <citation type="submission" date="2019-06" db="EMBL/GenBank/DDBJ databases">
        <title>Genomic Encyclopedia of Type Strains, Phase IV (KMG-V): Genome sequencing to study the core and pangenomes of soil and plant-associated prokaryotes.</title>
        <authorList>
            <person name="Whitman W."/>
        </authorList>
    </citation>
    <scope>NUCLEOTIDE SEQUENCE [LARGE SCALE GENOMIC DNA]</scope>
    <source>
        <strain evidence="2 3">BR 11622</strain>
    </source>
</reference>
<dbReference type="InterPro" id="IPR010642">
    <property type="entry name" value="Invasion_prot_B"/>
</dbReference>
<organism evidence="2 3">
    <name type="scientific">Nitrospirillum amazonense</name>
    <dbReference type="NCBI Taxonomy" id="28077"/>
    <lineage>
        <taxon>Bacteria</taxon>
        <taxon>Pseudomonadati</taxon>
        <taxon>Pseudomonadota</taxon>
        <taxon>Alphaproteobacteria</taxon>
        <taxon>Rhodospirillales</taxon>
        <taxon>Azospirillaceae</taxon>
        <taxon>Nitrospirillum</taxon>
    </lineage>
</organism>
<dbReference type="Gene3D" id="2.60.40.1880">
    <property type="entry name" value="Invasion associated locus B (IalB) protein"/>
    <property type="match status" value="1"/>
</dbReference>
<dbReference type="Pfam" id="PF06776">
    <property type="entry name" value="IalB"/>
    <property type="match status" value="1"/>
</dbReference>
<comment type="caution">
    <text evidence="2">The sequence shown here is derived from an EMBL/GenBank/DDBJ whole genome shotgun (WGS) entry which is preliminary data.</text>
</comment>
<dbReference type="Proteomes" id="UP000315751">
    <property type="component" value="Unassembled WGS sequence"/>
</dbReference>
<evidence type="ECO:0000313" key="2">
    <source>
        <dbReference type="EMBL" id="TWB36500.1"/>
    </source>
</evidence>
<feature type="chain" id="PRO_5022213261" evidence="1">
    <location>
        <begin position="20"/>
        <end position="192"/>
    </location>
</feature>
<dbReference type="EMBL" id="VITR01000017">
    <property type="protein sequence ID" value="TWB36500.1"/>
    <property type="molecule type" value="Genomic_DNA"/>
</dbReference>
<dbReference type="InterPro" id="IPR038696">
    <property type="entry name" value="IalB_sf"/>
</dbReference>
<proteinExistence type="predicted"/>
<evidence type="ECO:0000313" key="3">
    <source>
        <dbReference type="Proteomes" id="UP000315751"/>
    </source>
</evidence>
<sequence>MSMMARAVAAVVAAGTVMAHMVVAAAAAEPVKAPSAGTPAAKGPEVKQAPGPLWSKSCAKTDAGAEICYVEQFAIVTPQNVMMLHVQIGYLGPEGKPRLILTTPLGVLLQPGITLTVDQDKPLALPFDACQQGGCVAAADLEDGKVLDHFTGGKVLAVRYINGDKAAMDIPVQLNGLAAALKALPVPPKRTP</sequence>
<name>A0A560GSR8_9PROT</name>
<feature type="signal peptide" evidence="1">
    <location>
        <begin position="1"/>
        <end position="19"/>
    </location>
</feature>
<accession>A0A560GSR8</accession>
<dbReference type="RefSeq" id="WP_246130771.1">
    <property type="nucleotide sequence ID" value="NZ_VITR01000017.1"/>
</dbReference>
<dbReference type="AlphaFoldDB" id="A0A560GSR8"/>